<dbReference type="Pfam" id="PF00067">
    <property type="entry name" value="p450"/>
    <property type="match status" value="1"/>
</dbReference>
<dbReference type="CDD" id="cd11060">
    <property type="entry name" value="CYP57A1-like"/>
    <property type="match status" value="1"/>
</dbReference>
<evidence type="ECO:0000256" key="7">
    <source>
        <dbReference type="ARBA" id="ARBA00023002"/>
    </source>
</evidence>
<feature type="binding site" description="axial binding residue" evidence="10">
    <location>
        <position position="362"/>
    </location>
    <ligand>
        <name>heme</name>
        <dbReference type="ChEBI" id="CHEBI:30413"/>
    </ligand>
    <ligandPart>
        <name>Fe</name>
        <dbReference type="ChEBI" id="CHEBI:18248"/>
    </ligandPart>
</feature>
<accession>A0A084QV53</accession>
<reference evidence="12 13" key="1">
    <citation type="journal article" date="2014" name="BMC Genomics">
        <title>Comparative genome sequencing reveals chemotype-specific gene clusters in the toxigenic black mold Stachybotrys.</title>
        <authorList>
            <person name="Semeiks J."/>
            <person name="Borek D."/>
            <person name="Otwinowski Z."/>
            <person name="Grishin N.V."/>
        </authorList>
    </citation>
    <scope>NUCLEOTIDE SEQUENCE [LARGE SCALE GENOMIC DNA]</scope>
    <source>
        <strain evidence="12 13">IBT 40285</strain>
    </source>
</reference>
<dbReference type="GO" id="GO:0016705">
    <property type="term" value="F:oxidoreductase activity, acting on paired donors, with incorporation or reduction of molecular oxygen"/>
    <property type="evidence" value="ECO:0007669"/>
    <property type="project" value="InterPro"/>
</dbReference>
<dbReference type="OrthoDB" id="3934656at2759"/>
<keyword evidence="8 10" id="KW-0408">Iron</keyword>
<evidence type="ECO:0000256" key="2">
    <source>
        <dbReference type="ARBA" id="ARBA00004685"/>
    </source>
</evidence>
<evidence type="ECO:0000313" key="12">
    <source>
        <dbReference type="EMBL" id="KFA67838.1"/>
    </source>
</evidence>
<evidence type="ECO:0000256" key="10">
    <source>
        <dbReference type="PIRSR" id="PIRSR602403-1"/>
    </source>
</evidence>
<evidence type="ECO:0000256" key="11">
    <source>
        <dbReference type="RuleBase" id="RU000461"/>
    </source>
</evidence>
<dbReference type="EMBL" id="KL660098">
    <property type="protein sequence ID" value="KFA67838.1"/>
    <property type="molecule type" value="Genomic_DNA"/>
</dbReference>
<comment type="pathway">
    <text evidence="3">Secondary metabolite biosynthesis.</text>
</comment>
<dbReference type="InterPro" id="IPR002403">
    <property type="entry name" value="Cyt_P450_E_grp-IV"/>
</dbReference>
<evidence type="ECO:0000256" key="5">
    <source>
        <dbReference type="ARBA" id="ARBA00022617"/>
    </source>
</evidence>
<evidence type="ECO:0000256" key="1">
    <source>
        <dbReference type="ARBA" id="ARBA00001971"/>
    </source>
</evidence>
<evidence type="ECO:0000256" key="4">
    <source>
        <dbReference type="ARBA" id="ARBA00010617"/>
    </source>
</evidence>
<dbReference type="InterPro" id="IPR017972">
    <property type="entry name" value="Cyt_P450_CS"/>
</dbReference>
<dbReference type="PANTHER" id="PTHR24305">
    <property type="entry name" value="CYTOCHROME P450"/>
    <property type="match status" value="1"/>
</dbReference>
<comment type="pathway">
    <text evidence="2">Mycotoxin biosynthesis.</text>
</comment>
<dbReference type="GO" id="GO:0020037">
    <property type="term" value="F:heme binding"/>
    <property type="evidence" value="ECO:0007669"/>
    <property type="project" value="InterPro"/>
</dbReference>
<evidence type="ECO:0000256" key="3">
    <source>
        <dbReference type="ARBA" id="ARBA00005179"/>
    </source>
</evidence>
<keyword evidence="9 11" id="KW-0503">Monooxygenase</keyword>
<dbReference type="GO" id="GO:0004497">
    <property type="term" value="F:monooxygenase activity"/>
    <property type="evidence" value="ECO:0007669"/>
    <property type="project" value="UniProtKB-KW"/>
</dbReference>
<keyword evidence="5 10" id="KW-0349">Heme</keyword>
<proteinExistence type="inferred from homology"/>
<sequence length="422" mass="48637">MILTSNVQSEFYRTLMPYTRSGGAMPAVFNTRDEELHKKIKSPIAPLFSLSNTLPLEVFVNKTISVMIEQLDQRFVDSQVVFELADWLQFFAFDVMGTLTFPKRYGFLEQGQDVNNMLSTIWTYMKTAAPVTQIPWFDEIWYKNSFTAIFRKTTGFSILGIVGKFIADRTEARENGKGAEDGNGERDLLSQFFEIAGKNPSLPPWCVTAWTFSNVIAGSDSTAVVMRTIWYNLLAFPETLQRLREELLKAERKNGITKPYPSWKDVCDLPYLDGCILEGIRMHPPFCLPFERVVPKDGIMLGDTFYPEGTVVGLNPYVVNRRKPTFGEDADYWNPDRWMVPKELKHKRESAIMTFGAGRRVCLGKHIAMLELKKIVPALLLRYEFELLDPKRYKVENSWFFRQHGLDVRVRKRTQARDLQSS</sequence>
<dbReference type="PRINTS" id="PR00465">
    <property type="entry name" value="EP450IV"/>
</dbReference>
<name>A0A084QV53_STAC4</name>
<dbReference type="PANTHER" id="PTHR24305:SF175">
    <property type="entry name" value="CYTOCHROME P450 MONOOXYGENASE PKFB"/>
    <property type="match status" value="1"/>
</dbReference>
<evidence type="ECO:0000256" key="8">
    <source>
        <dbReference type="ARBA" id="ARBA00023004"/>
    </source>
</evidence>
<dbReference type="SUPFAM" id="SSF48264">
    <property type="entry name" value="Cytochrome P450"/>
    <property type="match status" value="1"/>
</dbReference>
<dbReference type="PRINTS" id="PR00385">
    <property type="entry name" value="P450"/>
</dbReference>
<keyword evidence="6 10" id="KW-0479">Metal-binding</keyword>
<dbReference type="GO" id="GO:0005506">
    <property type="term" value="F:iron ion binding"/>
    <property type="evidence" value="ECO:0007669"/>
    <property type="project" value="InterPro"/>
</dbReference>
<comment type="similarity">
    <text evidence="4 11">Belongs to the cytochrome P450 family.</text>
</comment>
<dbReference type="InterPro" id="IPR036396">
    <property type="entry name" value="Cyt_P450_sf"/>
</dbReference>
<dbReference type="Proteomes" id="UP000028524">
    <property type="component" value="Unassembled WGS sequence"/>
</dbReference>
<gene>
    <name evidence="12" type="ORF">S40285_08745</name>
</gene>
<dbReference type="InterPro" id="IPR001128">
    <property type="entry name" value="Cyt_P450"/>
</dbReference>
<evidence type="ECO:0000313" key="13">
    <source>
        <dbReference type="Proteomes" id="UP000028524"/>
    </source>
</evidence>
<keyword evidence="13" id="KW-1185">Reference proteome</keyword>
<keyword evidence="7 11" id="KW-0560">Oxidoreductase</keyword>
<comment type="cofactor">
    <cofactor evidence="1 10">
        <name>heme</name>
        <dbReference type="ChEBI" id="CHEBI:30413"/>
    </cofactor>
</comment>
<dbReference type="AlphaFoldDB" id="A0A084QV53"/>
<protein>
    <recommendedName>
        <fullName evidence="14">Cytochrome P450</fullName>
    </recommendedName>
</protein>
<dbReference type="STRING" id="1283841.A0A084QV53"/>
<evidence type="ECO:0000256" key="9">
    <source>
        <dbReference type="ARBA" id="ARBA00023033"/>
    </source>
</evidence>
<dbReference type="InParanoid" id="A0A084QV53"/>
<dbReference type="Gene3D" id="1.10.630.10">
    <property type="entry name" value="Cytochrome P450"/>
    <property type="match status" value="1"/>
</dbReference>
<dbReference type="HOGENOM" id="CLU_001570_14_0_1"/>
<organism evidence="12 13">
    <name type="scientific">Stachybotrys chlorohalonatus (strain IBT 40285)</name>
    <dbReference type="NCBI Taxonomy" id="1283841"/>
    <lineage>
        <taxon>Eukaryota</taxon>
        <taxon>Fungi</taxon>
        <taxon>Dikarya</taxon>
        <taxon>Ascomycota</taxon>
        <taxon>Pezizomycotina</taxon>
        <taxon>Sordariomycetes</taxon>
        <taxon>Hypocreomycetidae</taxon>
        <taxon>Hypocreales</taxon>
        <taxon>Stachybotryaceae</taxon>
        <taxon>Stachybotrys</taxon>
    </lineage>
</organism>
<dbReference type="OMA" id="PWVINRH"/>
<evidence type="ECO:0008006" key="14">
    <source>
        <dbReference type="Google" id="ProtNLM"/>
    </source>
</evidence>
<dbReference type="PROSITE" id="PS00086">
    <property type="entry name" value="CYTOCHROME_P450"/>
    <property type="match status" value="1"/>
</dbReference>
<dbReference type="InterPro" id="IPR050121">
    <property type="entry name" value="Cytochrome_P450_monoxygenase"/>
</dbReference>
<evidence type="ECO:0000256" key="6">
    <source>
        <dbReference type="ARBA" id="ARBA00022723"/>
    </source>
</evidence>